<keyword evidence="2" id="KW-0411">Iron-sulfur</keyword>
<evidence type="ECO:0000256" key="2">
    <source>
        <dbReference type="ARBA" id="ARBA00022714"/>
    </source>
</evidence>
<dbReference type="SUPFAM" id="SSF63380">
    <property type="entry name" value="Riboflavin synthase domain-like"/>
    <property type="match status" value="1"/>
</dbReference>
<comment type="cofactor">
    <cofactor evidence="3">
        <name>[2Fe-2S] cluster</name>
        <dbReference type="ChEBI" id="CHEBI:190135"/>
    </cofactor>
</comment>
<dbReference type="InterPro" id="IPR001709">
    <property type="entry name" value="Flavoprot_Pyr_Nucl_cyt_Rdtase"/>
</dbReference>
<dbReference type="Pfam" id="PF00175">
    <property type="entry name" value="NAD_binding_1"/>
    <property type="match status" value="1"/>
</dbReference>
<name>A0A323URY4_9RHOO</name>
<dbReference type="SUPFAM" id="SSF54292">
    <property type="entry name" value="2Fe-2S ferredoxin-like"/>
    <property type="match status" value="1"/>
</dbReference>
<comment type="cofactor">
    <cofactor evidence="1">
        <name>FAD</name>
        <dbReference type="ChEBI" id="CHEBI:57692"/>
    </cofactor>
</comment>
<dbReference type="CDD" id="cd00207">
    <property type="entry name" value="fer2"/>
    <property type="match status" value="1"/>
</dbReference>
<dbReference type="Proteomes" id="UP000248259">
    <property type="component" value="Unassembled WGS sequence"/>
</dbReference>
<dbReference type="OrthoDB" id="9806195at2"/>
<dbReference type="Gene3D" id="3.10.20.30">
    <property type="match status" value="1"/>
</dbReference>
<dbReference type="Gene3D" id="3.40.50.80">
    <property type="entry name" value="Nucleotide-binding domain of ferredoxin-NADP reductase (FNR) module"/>
    <property type="match status" value="1"/>
</dbReference>
<dbReference type="EMBL" id="QKOE01000016">
    <property type="protein sequence ID" value="PZA15229.1"/>
    <property type="molecule type" value="Genomic_DNA"/>
</dbReference>
<accession>A0A323URY4</accession>
<dbReference type="InterPro" id="IPR001041">
    <property type="entry name" value="2Fe-2S_ferredoxin-type"/>
</dbReference>
<dbReference type="PROSITE" id="PS51085">
    <property type="entry name" value="2FE2S_FER_2"/>
    <property type="match status" value="1"/>
</dbReference>
<organism evidence="6 7">
    <name type="scientific">Parazoarcus communis SWub3 = DSM 12120</name>
    <dbReference type="NCBI Taxonomy" id="1121029"/>
    <lineage>
        <taxon>Bacteria</taxon>
        <taxon>Pseudomonadati</taxon>
        <taxon>Pseudomonadota</taxon>
        <taxon>Betaproteobacteria</taxon>
        <taxon>Rhodocyclales</taxon>
        <taxon>Zoogloeaceae</taxon>
        <taxon>Parazoarcus</taxon>
    </lineage>
</organism>
<evidence type="ECO:0000259" key="4">
    <source>
        <dbReference type="PROSITE" id="PS51085"/>
    </source>
</evidence>
<keyword evidence="2" id="KW-0408">Iron</keyword>
<keyword evidence="2" id="KW-0479">Metal-binding</keyword>
<dbReference type="InterPro" id="IPR017938">
    <property type="entry name" value="Riboflavin_synthase-like_b-brl"/>
</dbReference>
<evidence type="ECO:0000313" key="6">
    <source>
        <dbReference type="EMBL" id="PZA15229.1"/>
    </source>
</evidence>
<dbReference type="SUPFAM" id="SSF52343">
    <property type="entry name" value="Ferredoxin reductase-like, C-terminal NADP-linked domain"/>
    <property type="match status" value="1"/>
</dbReference>
<feature type="domain" description="2Fe-2S ferredoxin-type" evidence="4">
    <location>
        <begin position="19"/>
        <end position="108"/>
    </location>
</feature>
<dbReference type="InterPro" id="IPR036010">
    <property type="entry name" value="2Fe-2S_ferredoxin-like_sf"/>
</dbReference>
<keyword evidence="2" id="KW-0001">2Fe-2S</keyword>
<keyword evidence="7" id="KW-1185">Reference proteome</keyword>
<reference evidence="6 7" key="1">
    <citation type="submission" date="2018-06" db="EMBL/GenBank/DDBJ databases">
        <title>Azoarcus communis strain SWub3 genome.</title>
        <authorList>
            <person name="Zorraquino Salvo V."/>
            <person name="Toubiana D."/>
            <person name="Blumwald E."/>
        </authorList>
    </citation>
    <scope>NUCLEOTIDE SEQUENCE [LARGE SCALE GENOMIC DNA]</scope>
    <source>
        <strain evidence="6 7">SWub3</strain>
    </source>
</reference>
<dbReference type="InterPro" id="IPR006058">
    <property type="entry name" value="2Fe2S_fd_BS"/>
</dbReference>
<dbReference type="Pfam" id="PF00111">
    <property type="entry name" value="Fer2"/>
    <property type="match status" value="1"/>
</dbReference>
<sequence>MNAVSAHATTDASPRPEPVRVELLPAGKTFPVAPGQSLLDAGLAAGLALPYQCRTGDCGTCRATVLGGEVERQPAAWALDETALANGHCLLCRTQARTAVRIECAEVDGLPGLPLRRLPVRLASIERPAADVAVLHLQPPAGQTLDYRAGQYIDVVLRDGRRRSYSLATAPGKSDQLELHIHHRPGGAFTGQVFGGLKVRDMLRIEGPFGRFHLREETQAPMILLATGTGFAPIKAIIEQARRAGLRRSVTLYWGGRQREDLYGDAMVRQWARELPWLRYEPVLSRPQAGWGGRTGHVQQAVLADYPDLSAHEVYACGSPAMVASAGSVLQAKAGLRPTNFHADAFAEAAA</sequence>
<dbReference type="Pfam" id="PF00970">
    <property type="entry name" value="FAD_binding_6"/>
    <property type="match status" value="1"/>
</dbReference>
<gene>
    <name evidence="6" type="ORF">DNK49_17955</name>
</gene>
<dbReference type="InterPro" id="IPR050415">
    <property type="entry name" value="MRET"/>
</dbReference>
<dbReference type="PRINTS" id="PR00410">
    <property type="entry name" value="PHEHYDRXLASE"/>
</dbReference>
<dbReference type="CDD" id="cd06189">
    <property type="entry name" value="flavin_oxioreductase"/>
    <property type="match status" value="1"/>
</dbReference>
<dbReference type="GO" id="GO:0051537">
    <property type="term" value="F:2 iron, 2 sulfur cluster binding"/>
    <property type="evidence" value="ECO:0007669"/>
    <property type="project" value="UniProtKB-KW"/>
</dbReference>
<evidence type="ECO:0000256" key="1">
    <source>
        <dbReference type="ARBA" id="ARBA00001974"/>
    </source>
</evidence>
<dbReference type="PROSITE" id="PS00197">
    <property type="entry name" value="2FE2S_FER_1"/>
    <property type="match status" value="1"/>
</dbReference>
<dbReference type="InterPro" id="IPR001433">
    <property type="entry name" value="OxRdtase_FAD/NAD-bd"/>
</dbReference>
<dbReference type="InterPro" id="IPR039261">
    <property type="entry name" value="FNR_nucleotide-bd"/>
</dbReference>
<feature type="domain" description="FAD-binding FR-type" evidence="5">
    <location>
        <begin position="115"/>
        <end position="215"/>
    </location>
</feature>
<dbReference type="Gene3D" id="2.40.30.10">
    <property type="entry name" value="Translation factors"/>
    <property type="match status" value="1"/>
</dbReference>
<dbReference type="InterPro" id="IPR017927">
    <property type="entry name" value="FAD-bd_FR_type"/>
</dbReference>
<proteinExistence type="predicted"/>
<dbReference type="GO" id="GO:0016491">
    <property type="term" value="F:oxidoreductase activity"/>
    <property type="evidence" value="ECO:0007669"/>
    <property type="project" value="InterPro"/>
</dbReference>
<comment type="caution">
    <text evidence="6">The sequence shown here is derived from an EMBL/GenBank/DDBJ whole genome shotgun (WGS) entry which is preliminary data.</text>
</comment>
<evidence type="ECO:0000259" key="5">
    <source>
        <dbReference type="PROSITE" id="PS51384"/>
    </source>
</evidence>
<dbReference type="PANTHER" id="PTHR47354">
    <property type="entry name" value="NADH OXIDOREDUCTASE HCR"/>
    <property type="match status" value="1"/>
</dbReference>
<dbReference type="AlphaFoldDB" id="A0A323URY4"/>
<evidence type="ECO:0000256" key="3">
    <source>
        <dbReference type="ARBA" id="ARBA00034078"/>
    </source>
</evidence>
<dbReference type="PANTHER" id="PTHR47354:SF5">
    <property type="entry name" value="PROTEIN RFBI"/>
    <property type="match status" value="1"/>
</dbReference>
<dbReference type="PROSITE" id="PS51384">
    <property type="entry name" value="FAD_FR"/>
    <property type="match status" value="1"/>
</dbReference>
<dbReference type="InterPro" id="IPR012675">
    <property type="entry name" value="Beta-grasp_dom_sf"/>
</dbReference>
<dbReference type="RefSeq" id="WP_110527693.1">
    <property type="nucleotide sequence ID" value="NZ_QKOE01000016.1"/>
</dbReference>
<dbReference type="PRINTS" id="PR00371">
    <property type="entry name" value="FPNCR"/>
</dbReference>
<dbReference type="InterPro" id="IPR008333">
    <property type="entry name" value="Cbr1-like_FAD-bd_dom"/>
</dbReference>
<evidence type="ECO:0000313" key="7">
    <source>
        <dbReference type="Proteomes" id="UP000248259"/>
    </source>
</evidence>
<protein>
    <submittedName>
        <fullName evidence="6">CDP-6-deoxy-delta-3,4-glucoseen reductase</fullName>
    </submittedName>
</protein>